<sequence length="333" mass="37099">MNLDQVHLNSTIHPTCLQEPPLAIDVIHQIDVFGVTLYSVLTLMSTLSLLLYLEECVFVYRNVSHPKKTTIMWVSGAAPVIATMACFGMWIPRATMFTDMTSNSYFAVVVYKVLVLLIEESGGSEAFLKRNAQKTFTITTGPCCCCCLCLPRVPVTRRLLFLLKLGALQYAILKTVLSIISIILWTNGNFDLSDLEITGTAIWINPFIGVLTIVSLWPVGIVFMNINSTLKSVKIIPKYAMYQLVLVLSQLQTSIINILALNGTIACSPPFSSVARGTMISQQLMIVEMFIITMVNRSLYHRIYDLLPFNHNGTDKELDAKTILQAPCEEFTA</sequence>
<reference evidence="1" key="1">
    <citation type="submission" date="2021-05" db="EMBL/GenBank/DDBJ databases">
        <authorList>
            <person name="Pan Q."/>
            <person name="Jouanno E."/>
            <person name="Zahm M."/>
            <person name="Klopp C."/>
            <person name="Cabau C."/>
            <person name="Louis A."/>
            <person name="Berthelot C."/>
            <person name="Parey E."/>
            <person name="Roest Crollius H."/>
            <person name="Montfort J."/>
            <person name="Robinson-Rechavi M."/>
            <person name="Bouchez O."/>
            <person name="Lampietro C."/>
            <person name="Lopez Roques C."/>
            <person name="Donnadieu C."/>
            <person name="Postlethwait J."/>
            <person name="Bobe J."/>
            <person name="Dillon D."/>
            <person name="Chandos A."/>
            <person name="von Hippel F."/>
            <person name="Guiguen Y."/>
        </authorList>
    </citation>
    <scope>NUCLEOTIDE SEQUENCE</scope>
    <source>
        <strain evidence="1">YG-Jan2019</strain>
    </source>
</reference>
<name>A0ACC2FZH3_DALPE</name>
<evidence type="ECO:0000313" key="1">
    <source>
        <dbReference type="EMBL" id="KAJ7996711.1"/>
    </source>
</evidence>
<dbReference type="Proteomes" id="UP001157502">
    <property type="component" value="Chromosome 20"/>
</dbReference>
<keyword evidence="2" id="KW-1185">Reference proteome</keyword>
<dbReference type="EMBL" id="CM055747">
    <property type="protein sequence ID" value="KAJ7996711.1"/>
    <property type="molecule type" value="Genomic_DNA"/>
</dbReference>
<accession>A0ACC2FZH3</accession>
<gene>
    <name evidence="1" type="ORF">DPEC_G00239850</name>
</gene>
<proteinExistence type="predicted"/>
<comment type="caution">
    <text evidence="1">The sequence shown here is derived from an EMBL/GenBank/DDBJ whole genome shotgun (WGS) entry which is preliminary data.</text>
</comment>
<protein>
    <submittedName>
        <fullName evidence="1">Uncharacterized protein</fullName>
    </submittedName>
</protein>
<evidence type="ECO:0000313" key="2">
    <source>
        <dbReference type="Proteomes" id="UP001157502"/>
    </source>
</evidence>
<organism evidence="1 2">
    <name type="scientific">Dallia pectoralis</name>
    <name type="common">Alaska blackfish</name>
    <dbReference type="NCBI Taxonomy" id="75939"/>
    <lineage>
        <taxon>Eukaryota</taxon>
        <taxon>Metazoa</taxon>
        <taxon>Chordata</taxon>
        <taxon>Craniata</taxon>
        <taxon>Vertebrata</taxon>
        <taxon>Euteleostomi</taxon>
        <taxon>Actinopterygii</taxon>
        <taxon>Neopterygii</taxon>
        <taxon>Teleostei</taxon>
        <taxon>Protacanthopterygii</taxon>
        <taxon>Esociformes</taxon>
        <taxon>Umbridae</taxon>
        <taxon>Dallia</taxon>
    </lineage>
</organism>